<keyword evidence="4" id="KW-1185">Reference proteome</keyword>
<dbReference type="SUPFAM" id="SSF47616">
    <property type="entry name" value="GST C-terminal domain-like"/>
    <property type="match status" value="1"/>
</dbReference>
<feature type="domain" description="GST N-terminal" evidence="2">
    <location>
        <begin position="4"/>
        <end position="85"/>
    </location>
</feature>
<dbReference type="PANTHER" id="PTHR44051:SF21">
    <property type="entry name" value="GLUTATHIONE S-TRANSFERASE FAMILY PROTEIN"/>
    <property type="match status" value="1"/>
</dbReference>
<reference evidence="3" key="2">
    <citation type="submission" date="2020-09" db="EMBL/GenBank/DDBJ databases">
        <authorList>
            <person name="Sun Q."/>
            <person name="Zhou Y."/>
        </authorList>
    </citation>
    <scope>NUCLEOTIDE SEQUENCE</scope>
    <source>
        <strain evidence="3">CGMCC 1.12919</strain>
    </source>
</reference>
<sequence>MSDSREVTLYHWPHSRSAGTLVLLEELGAPYKLEIIDITKGVQREPTFLAINPMGKLPTIRVGAAVVTEQVAIYTYLADLFPEAGLAPALSDPLRGPYLRWLVFYAACFEPAMGDIAGKRDPGPAMSSPYGSADAVLGTLLGQLRQGPYMLGERFTAVDVLWGSALGFMTAFKLVPEAPEVMAYLARVGGRPASARADAVNAKIMAGTSGAA</sequence>
<protein>
    <submittedName>
        <fullName evidence="3">Glutathione S-transferase</fullName>
    </submittedName>
</protein>
<dbReference type="Pfam" id="PF00043">
    <property type="entry name" value="GST_C"/>
    <property type="match status" value="1"/>
</dbReference>
<dbReference type="InterPro" id="IPR040079">
    <property type="entry name" value="Glutathione_S-Trfase"/>
</dbReference>
<dbReference type="Gene3D" id="1.20.1050.10">
    <property type="match status" value="1"/>
</dbReference>
<dbReference type="PROSITE" id="PS50404">
    <property type="entry name" value="GST_NTER"/>
    <property type="match status" value="1"/>
</dbReference>
<dbReference type="InterPro" id="IPR036282">
    <property type="entry name" value="Glutathione-S-Trfase_C_sf"/>
</dbReference>
<evidence type="ECO:0000313" key="3">
    <source>
        <dbReference type="EMBL" id="GGC63273.1"/>
    </source>
</evidence>
<evidence type="ECO:0000256" key="1">
    <source>
        <dbReference type="RuleBase" id="RU003494"/>
    </source>
</evidence>
<dbReference type="EMBL" id="BMGG01000003">
    <property type="protein sequence ID" value="GGC63273.1"/>
    <property type="molecule type" value="Genomic_DNA"/>
</dbReference>
<dbReference type="RefSeq" id="WP_188609209.1">
    <property type="nucleotide sequence ID" value="NZ_BMGG01000003.1"/>
</dbReference>
<dbReference type="Gene3D" id="3.40.30.10">
    <property type="entry name" value="Glutaredoxin"/>
    <property type="match status" value="1"/>
</dbReference>
<evidence type="ECO:0000313" key="4">
    <source>
        <dbReference type="Proteomes" id="UP000637002"/>
    </source>
</evidence>
<dbReference type="PANTHER" id="PTHR44051">
    <property type="entry name" value="GLUTATHIONE S-TRANSFERASE-RELATED"/>
    <property type="match status" value="1"/>
</dbReference>
<dbReference type="InterPro" id="IPR036249">
    <property type="entry name" value="Thioredoxin-like_sf"/>
</dbReference>
<evidence type="ECO:0000259" key="2">
    <source>
        <dbReference type="PROSITE" id="PS50404"/>
    </source>
</evidence>
<dbReference type="AlphaFoldDB" id="A0A916U8P9"/>
<dbReference type="Pfam" id="PF02798">
    <property type="entry name" value="GST_N"/>
    <property type="match status" value="1"/>
</dbReference>
<dbReference type="SFLD" id="SFLDG01150">
    <property type="entry name" value="Main.1:_Beta-like"/>
    <property type="match status" value="1"/>
</dbReference>
<comment type="similarity">
    <text evidence="1">Belongs to the GST superfamily.</text>
</comment>
<dbReference type="CDD" id="cd03046">
    <property type="entry name" value="GST_N_GTT1_like"/>
    <property type="match status" value="1"/>
</dbReference>
<dbReference type="SUPFAM" id="SSF52833">
    <property type="entry name" value="Thioredoxin-like"/>
    <property type="match status" value="1"/>
</dbReference>
<dbReference type="InterPro" id="IPR004046">
    <property type="entry name" value="GST_C"/>
</dbReference>
<dbReference type="InterPro" id="IPR004045">
    <property type="entry name" value="Glutathione_S-Trfase_N"/>
</dbReference>
<dbReference type="SFLD" id="SFLDS00019">
    <property type="entry name" value="Glutathione_Transferase_(cytos"/>
    <property type="match status" value="1"/>
</dbReference>
<dbReference type="CDD" id="cd03207">
    <property type="entry name" value="GST_C_8"/>
    <property type="match status" value="1"/>
</dbReference>
<comment type="caution">
    <text evidence="3">The sequence shown here is derived from an EMBL/GenBank/DDBJ whole genome shotgun (WGS) entry which is preliminary data.</text>
</comment>
<organism evidence="3 4">
    <name type="scientific">Chelatococcus reniformis</name>
    <dbReference type="NCBI Taxonomy" id="1494448"/>
    <lineage>
        <taxon>Bacteria</taxon>
        <taxon>Pseudomonadati</taxon>
        <taxon>Pseudomonadota</taxon>
        <taxon>Alphaproteobacteria</taxon>
        <taxon>Hyphomicrobiales</taxon>
        <taxon>Chelatococcaceae</taxon>
        <taxon>Chelatococcus</taxon>
    </lineage>
</organism>
<proteinExistence type="inferred from homology"/>
<gene>
    <name evidence="3" type="ORF">GCM10010994_22350</name>
</gene>
<dbReference type="SFLD" id="SFLDG00358">
    <property type="entry name" value="Main_(cytGST)"/>
    <property type="match status" value="1"/>
</dbReference>
<accession>A0A916U8P9</accession>
<dbReference type="Proteomes" id="UP000637002">
    <property type="component" value="Unassembled WGS sequence"/>
</dbReference>
<name>A0A916U8P9_9HYPH</name>
<reference evidence="3" key="1">
    <citation type="journal article" date="2014" name="Int. J. Syst. Evol. Microbiol.">
        <title>Complete genome sequence of Corynebacterium casei LMG S-19264T (=DSM 44701T), isolated from a smear-ripened cheese.</title>
        <authorList>
            <consortium name="US DOE Joint Genome Institute (JGI-PGF)"/>
            <person name="Walter F."/>
            <person name="Albersmeier A."/>
            <person name="Kalinowski J."/>
            <person name="Ruckert C."/>
        </authorList>
    </citation>
    <scope>NUCLEOTIDE SEQUENCE</scope>
    <source>
        <strain evidence="3">CGMCC 1.12919</strain>
    </source>
</reference>